<feature type="transmembrane region" description="Helical" evidence="1">
    <location>
        <begin position="44"/>
        <end position="66"/>
    </location>
</feature>
<keyword evidence="3" id="KW-0808">Transferase</keyword>
<evidence type="ECO:0000256" key="1">
    <source>
        <dbReference type="SAM" id="Phobius"/>
    </source>
</evidence>
<dbReference type="GO" id="GO:0016301">
    <property type="term" value="F:kinase activity"/>
    <property type="evidence" value="ECO:0007669"/>
    <property type="project" value="UniProtKB-KW"/>
</dbReference>
<feature type="transmembrane region" description="Helical" evidence="1">
    <location>
        <begin position="16"/>
        <end position="38"/>
    </location>
</feature>
<dbReference type="EMBL" id="JAPWGL010000003">
    <property type="protein sequence ID" value="MCZ4224003.1"/>
    <property type="molecule type" value="Genomic_DNA"/>
</dbReference>
<keyword evidence="4" id="KW-1185">Reference proteome</keyword>
<keyword evidence="3" id="KW-0418">Kinase</keyword>
<feature type="transmembrane region" description="Helical" evidence="1">
    <location>
        <begin position="78"/>
        <end position="101"/>
    </location>
</feature>
<sequence>MTKKISIWLRKKQLHIMVWAIFITYETVVIGLIFNIFGNPITYIAHYTIIIILFYLTTDVVFPKVLEGKTLLFVRIPVFLFFYLSLYIVAHYLADLCLIRLNIITNEKTYDLNYQFILKNLYRGLYFLGFATAYYFLKQYLQDVRTKKQLLEENLNAVIKQQEIEQALTNSQNAFLKAQINPHFLFNTLDFIYHNIQSNPDLSAKSVICLSKTMRYAIDSDLMGPYAPIMQEIAHVESLINLYKLRNSSLDLNITYPQEVITLNLIPLVLLTLVENIFKHGDLTVPNSSAGITISIDDGSLCIQTKNYIKEPIDFNSKSERGIANIKQRLLNAYGDHTSFKHFQLEDQFFVEIKISLLELNRCLNS</sequence>
<dbReference type="Pfam" id="PF06580">
    <property type="entry name" value="His_kinase"/>
    <property type="match status" value="1"/>
</dbReference>
<name>A0ABT4KYJ6_9SPHI</name>
<comment type="caution">
    <text evidence="3">The sequence shown here is derived from an EMBL/GenBank/DDBJ whole genome shotgun (WGS) entry which is preliminary data.</text>
</comment>
<dbReference type="InterPro" id="IPR010559">
    <property type="entry name" value="Sig_transdc_His_kin_internal"/>
</dbReference>
<proteinExistence type="predicted"/>
<dbReference type="PANTHER" id="PTHR34220">
    <property type="entry name" value="SENSOR HISTIDINE KINASE YPDA"/>
    <property type="match status" value="1"/>
</dbReference>
<organism evidence="3 4">
    <name type="scientific">Pedobacter rhodius</name>
    <dbReference type="NCBI Taxonomy" id="3004098"/>
    <lineage>
        <taxon>Bacteria</taxon>
        <taxon>Pseudomonadati</taxon>
        <taxon>Bacteroidota</taxon>
        <taxon>Sphingobacteriia</taxon>
        <taxon>Sphingobacteriales</taxon>
        <taxon>Sphingobacteriaceae</taxon>
        <taxon>Pedobacter</taxon>
    </lineage>
</organism>
<accession>A0ABT4KYJ6</accession>
<keyword evidence="1" id="KW-1133">Transmembrane helix</keyword>
<gene>
    <name evidence="3" type="ORF">O0931_11880</name>
</gene>
<keyword evidence="1" id="KW-0472">Membrane</keyword>
<evidence type="ECO:0000313" key="4">
    <source>
        <dbReference type="Proteomes" id="UP001144341"/>
    </source>
</evidence>
<evidence type="ECO:0000259" key="2">
    <source>
        <dbReference type="Pfam" id="PF06580"/>
    </source>
</evidence>
<keyword evidence="1" id="KW-0812">Transmembrane</keyword>
<evidence type="ECO:0000313" key="3">
    <source>
        <dbReference type="EMBL" id="MCZ4224003.1"/>
    </source>
</evidence>
<dbReference type="PANTHER" id="PTHR34220:SF7">
    <property type="entry name" value="SENSOR HISTIDINE KINASE YPDA"/>
    <property type="match status" value="1"/>
</dbReference>
<dbReference type="Proteomes" id="UP001144341">
    <property type="component" value="Unassembled WGS sequence"/>
</dbReference>
<reference evidence="3" key="1">
    <citation type="submission" date="2022-12" db="EMBL/GenBank/DDBJ databases">
        <title>Genome sequence of SJ11.</title>
        <authorList>
            <person name="Woo H."/>
        </authorList>
    </citation>
    <scope>NUCLEOTIDE SEQUENCE</scope>
    <source>
        <strain evidence="3">SJ11</strain>
    </source>
</reference>
<protein>
    <submittedName>
        <fullName evidence="3">Histidine kinase</fullName>
    </submittedName>
</protein>
<dbReference type="RefSeq" id="WP_269415798.1">
    <property type="nucleotide sequence ID" value="NZ_JAPWGL010000003.1"/>
</dbReference>
<feature type="domain" description="Signal transduction histidine kinase internal region" evidence="2">
    <location>
        <begin position="173"/>
        <end position="247"/>
    </location>
</feature>
<dbReference type="InterPro" id="IPR050640">
    <property type="entry name" value="Bact_2-comp_sensor_kinase"/>
</dbReference>
<feature type="transmembrane region" description="Helical" evidence="1">
    <location>
        <begin position="121"/>
        <end position="137"/>
    </location>
</feature>